<dbReference type="Pfam" id="PF00440">
    <property type="entry name" value="TetR_N"/>
    <property type="match status" value="1"/>
</dbReference>
<dbReference type="Gene3D" id="1.10.10.60">
    <property type="entry name" value="Homeodomain-like"/>
    <property type="match status" value="1"/>
</dbReference>
<sequence>MPRTKAMTESEAEAASGALLSRAKQGRERILSAIREAAIAEFSRHGFKGASTKAIAERAGLTKPQLHYYISSKEELYEELLYSVLNGWSGAFIFDSNSDDPKKVLSSYVRKKLDYALDNPGLSRIFTTEVLGGGRNLGKYWPVAVKSTQQKVDLINRWIAEGRMRKVDAKVLLMQIWGMTQHYADYGVQVHIMLGLAPDEPIDREPIVRELTSFVLLGCGLAPD</sequence>
<dbReference type="InterPro" id="IPR009057">
    <property type="entry name" value="Homeodomain-like_sf"/>
</dbReference>
<dbReference type="InterPro" id="IPR013573">
    <property type="entry name" value="Tscrpt_reg_YcdC_C"/>
</dbReference>
<evidence type="ECO:0000313" key="6">
    <source>
        <dbReference type="Proteomes" id="UP001249076"/>
    </source>
</evidence>
<dbReference type="InterPro" id="IPR001647">
    <property type="entry name" value="HTH_TetR"/>
</dbReference>
<evidence type="ECO:0000256" key="1">
    <source>
        <dbReference type="ARBA" id="ARBA00023125"/>
    </source>
</evidence>
<evidence type="ECO:0000256" key="2">
    <source>
        <dbReference type="PROSITE-ProRule" id="PRU00335"/>
    </source>
</evidence>
<evidence type="ECO:0000313" key="4">
    <source>
        <dbReference type="EMBL" id="MDR6766426.1"/>
    </source>
</evidence>
<evidence type="ECO:0000313" key="7">
    <source>
        <dbReference type="Proteomes" id="UP001253458"/>
    </source>
</evidence>
<dbReference type="Gene3D" id="1.10.357.10">
    <property type="entry name" value="Tetracycline Repressor, domain 2"/>
    <property type="match status" value="1"/>
</dbReference>
<dbReference type="Proteomes" id="UP001249076">
    <property type="component" value="Unassembled WGS sequence"/>
</dbReference>
<keyword evidence="1 2" id="KW-0238">DNA-binding</keyword>
<organism evidence="4 7">
    <name type="scientific">Acidovorax delafieldii</name>
    <name type="common">Pseudomonas delafieldii</name>
    <dbReference type="NCBI Taxonomy" id="47920"/>
    <lineage>
        <taxon>Bacteria</taxon>
        <taxon>Pseudomonadati</taxon>
        <taxon>Pseudomonadota</taxon>
        <taxon>Betaproteobacteria</taxon>
        <taxon>Burkholderiales</taxon>
        <taxon>Comamonadaceae</taxon>
        <taxon>Acidovorax</taxon>
    </lineage>
</organism>
<dbReference type="PROSITE" id="PS50977">
    <property type="entry name" value="HTH_TETR_2"/>
    <property type="match status" value="1"/>
</dbReference>
<dbReference type="GO" id="GO:0003677">
    <property type="term" value="F:DNA binding"/>
    <property type="evidence" value="ECO:0007669"/>
    <property type="project" value="UniProtKB-UniRule"/>
</dbReference>
<accession>A0AAJ2F076</accession>
<dbReference type="PANTHER" id="PTHR30328">
    <property type="entry name" value="TRANSCRIPTIONAL REPRESSOR"/>
    <property type="match status" value="1"/>
</dbReference>
<dbReference type="SUPFAM" id="SSF48498">
    <property type="entry name" value="Tetracyclin repressor-like, C-terminal domain"/>
    <property type="match status" value="1"/>
</dbReference>
<dbReference type="PANTHER" id="PTHR30328:SF54">
    <property type="entry name" value="HTH-TYPE TRANSCRIPTIONAL REPRESSOR SCO4008"/>
    <property type="match status" value="1"/>
</dbReference>
<comment type="caution">
    <text evidence="4">The sequence shown here is derived from an EMBL/GenBank/DDBJ whole genome shotgun (WGS) entry which is preliminary data.</text>
</comment>
<dbReference type="GO" id="GO:0045892">
    <property type="term" value="P:negative regulation of DNA-templated transcription"/>
    <property type="evidence" value="ECO:0007669"/>
    <property type="project" value="InterPro"/>
</dbReference>
<feature type="domain" description="HTH tetR-type" evidence="3">
    <location>
        <begin position="28"/>
        <end position="88"/>
    </location>
</feature>
<dbReference type="Proteomes" id="UP001253458">
    <property type="component" value="Unassembled WGS sequence"/>
</dbReference>
<dbReference type="Pfam" id="PF08362">
    <property type="entry name" value="TetR_C_3"/>
    <property type="match status" value="1"/>
</dbReference>
<protein>
    <submittedName>
        <fullName evidence="4">TetR/AcrR family transcriptional regulator</fullName>
    </submittedName>
</protein>
<dbReference type="EMBL" id="JAVDTL010000002">
    <property type="protein sequence ID" value="MDR6766426.1"/>
    <property type="molecule type" value="Genomic_DNA"/>
</dbReference>
<dbReference type="EMBL" id="JAVDTS010000002">
    <property type="protein sequence ID" value="MDR6836636.1"/>
    <property type="molecule type" value="Genomic_DNA"/>
</dbReference>
<proteinExistence type="predicted"/>
<name>A0AAJ2F076_ACIDE</name>
<feature type="DNA-binding region" description="H-T-H motif" evidence="2">
    <location>
        <begin position="51"/>
        <end position="70"/>
    </location>
</feature>
<gene>
    <name evidence="4" type="ORF">J2W88_001691</name>
    <name evidence="5" type="ORF">J2W93_001464</name>
</gene>
<evidence type="ECO:0000259" key="3">
    <source>
        <dbReference type="PROSITE" id="PS50977"/>
    </source>
</evidence>
<dbReference type="InterPro" id="IPR050109">
    <property type="entry name" value="HTH-type_TetR-like_transc_reg"/>
</dbReference>
<reference evidence="4 6" key="1">
    <citation type="submission" date="2023-07" db="EMBL/GenBank/DDBJ databases">
        <title>Sorghum-associated microbial communities from plants grown in Nebraska, USA.</title>
        <authorList>
            <person name="Schachtman D."/>
        </authorList>
    </citation>
    <scope>NUCLEOTIDE SEQUENCE</scope>
    <source>
        <strain evidence="5 6">BE105</strain>
        <strain evidence="4">BE69</strain>
    </source>
</reference>
<dbReference type="PRINTS" id="PR00455">
    <property type="entry name" value="HTHTETR"/>
</dbReference>
<dbReference type="AlphaFoldDB" id="A0AAJ2F076"/>
<keyword evidence="6" id="KW-1185">Reference proteome</keyword>
<dbReference type="InterPro" id="IPR036271">
    <property type="entry name" value="Tet_transcr_reg_TetR-rel_C_sf"/>
</dbReference>
<dbReference type="SUPFAM" id="SSF46689">
    <property type="entry name" value="Homeodomain-like"/>
    <property type="match status" value="1"/>
</dbReference>
<evidence type="ECO:0000313" key="5">
    <source>
        <dbReference type="EMBL" id="MDR6836636.1"/>
    </source>
</evidence>